<dbReference type="EMBL" id="FXZE01000006">
    <property type="protein sequence ID" value="SMX82862.1"/>
    <property type="molecule type" value="Genomic_DNA"/>
</dbReference>
<evidence type="ECO:0000259" key="2">
    <source>
        <dbReference type="SMART" id="SM00903"/>
    </source>
</evidence>
<reference evidence="4" key="1">
    <citation type="submission" date="2017-03" db="EMBL/GenBank/DDBJ databases">
        <authorList>
            <person name="Monnet C."/>
        </authorList>
    </citation>
    <scope>NUCLEOTIDE SEQUENCE [LARGE SCALE GENOMIC DNA]</scope>
    <source>
        <strain evidence="4">P10</strain>
    </source>
</reference>
<dbReference type="PANTHER" id="PTHR30466:SF15">
    <property type="entry name" value="POSSIBLE OXIDOREDUCTASE"/>
    <property type="match status" value="1"/>
</dbReference>
<dbReference type="AlphaFoldDB" id="A0A2H1J6Q3"/>
<proteinExistence type="predicted"/>
<keyword evidence="4" id="KW-1185">Reference proteome</keyword>
<accession>A0A2H1J6Q3</accession>
<dbReference type="GO" id="GO:0042602">
    <property type="term" value="F:riboflavin reductase (NADPH) activity"/>
    <property type="evidence" value="ECO:0007669"/>
    <property type="project" value="TreeGrafter"/>
</dbReference>
<dbReference type="GO" id="GO:0010181">
    <property type="term" value="F:FMN binding"/>
    <property type="evidence" value="ECO:0007669"/>
    <property type="project" value="InterPro"/>
</dbReference>
<dbReference type="Proteomes" id="UP000234342">
    <property type="component" value="Unassembled WGS sequence"/>
</dbReference>
<protein>
    <submittedName>
        <fullName evidence="3">NADH-FMN oxidoreductase RutF, flavin reductase (DIM6/NTAB) family</fullName>
    </submittedName>
</protein>
<dbReference type="SUPFAM" id="SSF50475">
    <property type="entry name" value="FMN-binding split barrel"/>
    <property type="match status" value="1"/>
</dbReference>
<dbReference type="RefSeq" id="WP_101620205.1">
    <property type="nucleotide sequence ID" value="NZ_FXZE01000006.1"/>
</dbReference>
<dbReference type="InterPro" id="IPR012349">
    <property type="entry name" value="Split_barrel_FMN-bd"/>
</dbReference>
<keyword evidence="1" id="KW-0560">Oxidoreductase</keyword>
<gene>
    <name evidence="3" type="ORF">BANT10_01659</name>
</gene>
<organism evidence="3 4">
    <name type="scientific">Brevibacterium antiquum</name>
    <dbReference type="NCBI Taxonomy" id="234835"/>
    <lineage>
        <taxon>Bacteria</taxon>
        <taxon>Bacillati</taxon>
        <taxon>Actinomycetota</taxon>
        <taxon>Actinomycetes</taxon>
        <taxon>Micrococcales</taxon>
        <taxon>Brevibacteriaceae</taxon>
        <taxon>Brevibacterium</taxon>
    </lineage>
</organism>
<evidence type="ECO:0000256" key="1">
    <source>
        <dbReference type="ARBA" id="ARBA00023002"/>
    </source>
</evidence>
<dbReference type="InterPro" id="IPR002563">
    <property type="entry name" value="Flavin_Rdtase-like_dom"/>
</dbReference>
<feature type="domain" description="Flavin reductase like" evidence="2">
    <location>
        <begin position="10"/>
        <end position="157"/>
    </location>
</feature>
<evidence type="ECO:0000313" key="4">
    <source>
        <dbReference type="Proteomes" id="UP000234342"/>
    </source>
</evidence>
<dbReference type="Pfam" id="PF01613">
    <property type="entry name" value="Flavin_Reduct"/>
    <property type="match status" value="1"/>
</dbReference>
<dbReference type="SMART" id="SM00903">
    <property type="entry name" value="Flavin_Reduct"/>
    <property type="match status" value="1"/>
</dbReference>
<name>A0A2H1J6Q3_9MICO</name>
<dbReference type="PANTHER" id="PTHR30466">
    <property type="entry name" value="FLAVIN REDUCTASE"/>
    <property type="match status" value="1"/>
</dbReference>
<dbReference type="Gene3D" id="2.30.110.10">
    <property type="entry name" value="Electron Transport, Fmn-binding Protein, Chain A"/>
    <property type="match status" value="1"/>
</dbReference>
<evidence type="ECO:0000313" key="3">
    <source>
        <dbReference type="EMBL" id="SMX82862.1"/>
    </source>
</evidence>
<dbReference type="InterPro" id="IPR050268">
    <property type="entry name" value="NADH-dep_flavin_reductase"/>
</dbReference>
<sequence length="173" mass="18653">MDEETFDDLMVSTDAALIVVTTTAENERAGCLVGFHSQSSMSPQQYGFWLSKANHTYQVSLRATHFAIHFLTASDLAMAQRFGARSGEDTDKFRGLDTHSTEQGVPLLSALPNRIVVERIAMLDDGGDHASITARVISSETTGPFAPLRLSHIGDLSAGRDNDSRAIDPKSGG</sequence>